<sequence>MANQQGSQDKSGGKHSAEGQKGVSQDTVGSGKDKDPNNFANDPERAAEAGRKGGQSRGKG</sequence>
<name>A0ABV7BY63_9PROT</name>
<feature type="region of interest" description="Disordered" evidence="1">
    <location>
        <begin position="1"/>
        <end position="60"/>
    </location>
</feature>
<evidence type="ECO:0000256" key="1">
    <source>
        <dbReference type="SAM" id="MobiDB-lite"/>
    </source>
</evidence>
<dbReference type="Pfam" id="PF10685">
    <property type="entry name" value="KGG"/>
    <property type="match status" value="1"/>
</dbReference>
<evidence type="ECO:0000313" key="3">
    <source>
        <dbReference type="Proteomes" id="UP001595420"/>
    </source>
</evidence>
<keyword evidence="3" id="KW-1185">Reference proteome</keyword>
<proteinExistence type="predicted"/>
<dbReference type="RefSeq" id="WP_216837291.1">
    <property type="nucleotide sequence ID" value="NZ_JAFNJS010000004.1"/>
</dbReference>
<feature type="compositionally biased region" description="Basic and acidic residues" evidence="1">
    <location>
        <begin position="31"/>
        <end position="51"/>
    </location>
</feature>
<feature type="compositionally biased region" description="Polar residues" evidence="1">
    <location>
        <begin position="1"/>
        <end position="10"/>
    </location>
</feature>
<dbReference type="EMBL" id="JBHRSB010000004">
    <property type="protein sequence ID" value="MFC3001214.1"/>
    <property type="molecule type" value="Genomic_DNA"/>
</dbReference>
<gene>
    <name evidence="2" type="ORF">ACFOD3_15010</name>
</gene>
<protein>
    <submittedName>
        <fullName evidence="2">KGG domain-containing protein</fullName>
    </submittedName>
</protein>
<accession>A0ABV7BY63</accession>
<dbReference type="InterPro" id="IPR019626">
    <property type="entry name" value="Stress-induced_KGG_rpt"/>
</dbReference>
<reference evidence="3" key="1">
    <citation type="journal article" date="2019" name="Int. J. Syst. Evol. Microbiol.">
        <title>The Global Catalogue of Microorganisms (GCM) 10K type strain sequencing project: providing services to taxonomists for standard genome sequencing and annotation.</title>
        <authorList>
            <consortium name="The Broad Institute Genomics Platform"/>
            <consortium name="The Broad Institute Genome Sequencing Center for Infectious Disease"/>
            <person name="Wu L."/>
            <person name="Ma J."/>
        </authorList>
    </citation>
    <scope>NUCLEOTIDE SEQUENCE [LARGE SCALE GENOMIC DNA]</scope>
    <source>
        <strain evidence="3">CGMCC 1.16855</strain>
    </source>
</reference>
<dbReference type="Proteomes" id="UP001595420">
    <property type="component" value="Unassembled WGS sequence"/>
</dbReference>
<organism evidence="2 3">
    <name type="scientific">Falsiroseomonas tokyonensis</name>
    <dbReference type="NCBI Taxonomy" id="430521"/>
    <lineage>
        <taxon>Bacteria</taxon>
        <taxon>Pseudomonadati</taxon>
        <taxon>Pseudomonadota</taxon>
        <taxon>Alphaproteobacteria</taxon>
        <taxon>Acetobacterales</taxon>
        <taxon>Roseomonadaceae</taxon>
        <taxon>Falsiroseomonas</taxon>
    </lineage>
</organism>
<comment type="caution">
    <text evidence="2">The sequence shown here is derived from an EMBL/GenBank/DDBJ whole genome shotgun (WGS) entry which is preliminary data.</text>
</comment>
<evidence type="ECO:0000313" key="2">
    <source>
        <dbReference type="EMBL" id="MFC3001214.1"/>
    </source>
</evidence>